<dbReference type="AlphaFoldDB" id="A0A668RUJ7"/>
<organism evidence="2 3">
    <name type="scientific">Oreochromis aureus</name>
    <name type="common">Israeli tilapia</name>
    <name type="synonym">Chromis aureus</name>
    <dbReference type="NCBI Taxonomy" id="47969"/>
    <lineage>
        <taxon>Eukaryota</taxon>
        <taxon>Metazoa</taxon>
        <taxon>Chordata</taxon>
        <taxon>Craniata</taxon>
        <taxon>Vertebrata</taxon>
        <taxon>Euteleostomi</taxon>
        <taxon>Actinopterygii</taxon>
        <taxon>Neopterygii</taxon>
        <taxon>Teleostei</taxon>
        <taxon>Neoteleostei</taxon>
        <taxon>Acanthomorphata</taxon>
        <taxon>Ovalentaria</taxon>
        <taxon>Cichlomorphae</taxon>
        <taxon>Cichliformes</taxon>
        <taxon>Cichlidae</taxon>
        <taxon>African cichlids</taxon>
        <taxon>Pseudocrenilabrinae</taxon>
        <taxon>Oreochromini</taxon>
        <taxon>Oreochromis</taxon>
    </lineage>
</organism>
<protein>
    <submittedName>
        <fullName evidence="2">Uncharacterized protein</fullName>
    </submittedName>
</protein>
<dbReference type="Proteomes" id="UP000472276">
    <property type="component" value="Unassembled WGS sequence"/>
</dbReference>
<reference evidence="2" key="1">
    <citation type="submission" date="2025-08" db="UniProtKB">
        <authorList>
            <consortium name="Ensembl"/>
        </authorList>
    </citation>
    <scope>IDENTIFICATION</scope>
</reference>
<keyword evidence="3" id="KW-1185">Reference proteome</keyword>
<sequence length="75" mass="8024">SLLLCRFLSESFGRGNAADCRRHVQKLNTMRGAMMEEQERCLSHLQGAGAAGGAAGGRAADRRTGEPLEQILGHT</sequence>
<reference evidence="2" key="2">
    <citation type="submission" date="2025-09" db="UniProtKB">
        <authorList>
            <consortium name="Ensembl"/>
        </authorList>
    </citation>
    <scope>IDENTIFICATION</scope>
</reference>
<evidence type="ECO:0000313" key="3">
    <source>
        <dbReference type="Proteomes" id="UP000472276"/>
    </source>
</evidence>
<name>A0A668RUJ7_OREAU</name>
<proteinExistence type="predicted"/>
<accession>A0A668RUJ7</accession>
<feature type="region of interest" description="Disordered" evidence="1">
    <location>
        <begin position="52"/>
        <end position="75"/>
    </location>
</feature>
<evidence type="ECO:0000313" key="2">
    <source>
        <dbReference type="Ensembl" id="ENSOABP00000003204.1"/>
    </source>
</evidence>
<dbReference type="Ensembl" id="ENSOABT00000003320.2">
    <property type="protein sequence ID" value="ENSOABP00000003204.1"/>
    <property type="gene ID" value="ENSOABG00000001878.2"/>
</dbReference>
<evidence type="ECO:0000256" key="1">
    <source>
        <dbReference type="SAM" id="MobiDB-lite"/>
    </source>
</evidence>